<gene>
    <name evidence="2" type="ORF">TIFTF001_040574</name>
</gene>
<feature type="region of interest" description="Disordered" evidence="1">
    <location>
        <begin position="330"/>
        <end position="355"/>
    </location>
</feature>
<accession>A0AA87YWD2</accession>
<evidence type="ECO:0000313" key="2">
    <source>
        <dbReference type="EMBL" id="GMN24517.1"/>
    </source>
</evidence>
<feature type="region of interest" description="Disordered" evidence="1">
    <location>
        <begin position="1"/>
        <end position="82"/>
    </location>
</feature>
<proteinExistence type="predicted"/>
<evidence type="ECO:0000256" key="1">
    <source>
        <dbReference type="SAM" id="MobiDB-lite"/>
    </source>
</evidence>
<dbReference type="Proteomes" id="UP001187192">
    <property type="component" value="Unassembled WGS sequence"/>
</dbReference>
<dbReference type="EMBL" id="BTGU01001506">
    <property type="protein sequence ID" value="GMN24517.1"/>
    <property type="molecule type" value="Genomic_DNA"/>
</dbReference>
<comment type="caution">
    <text evidence="2">The sequence shown here is derived from an EMBL/GenBank/DDBJ whole genome shotgun (WGS) entry which is preliminary data.</text>
</comment>
<reference evidence="2" key="1">
    <citation type="submission" date="2023-07" db="EMBL/GenBank/DDBJ databases">
        <title>draft genome sequence of fig (Ficus carica).</title>
        <authorList>
            <person name="Takahashi T."/>
            <person name="Nishimura K."/>
        </authorList>
    </citation>
    <scope>NUCLEOTIDE SEQUENCE</scope>
</reference>
<organism evidence="2 3">
    <name type="scientific">Ficus carica</name>
    <name type="common">Common fig</name>
    <dbReference type="NCBI Taxonomy" id="3494"/>
    <lineage>
        <taxon>Eukaryota</taxon>
        <taxon>Viridiplantae</taxon>
        <taxon>Streptophyta</taxon>
        <taxon>Embryophyta</taxon>
        <taxon>Tracheophyta</taxon>
        <taxon>Spermatophyta</taxon>
        <taxon>Magnoliopsida</taxon>
        <taxon>eudicotyledons</taxon>
        <taxon>Gunneridae</taxon>
        <taxon>Pentapetalae</taxon>
        <taxon>rosids</taxon>
        <taxon>fabids</taxon>
        <taxon>Rosales</taxon>
        <taxon>Moraceae</taxon>
        <taxon>Ficeae</taxon>
        <taxon>Ficus</taxon>
    </lineage>
</organism>
<dbReference type="PANTHER" id="PTHR33499">
    <property type="entry name" value="OS12G0282400 PROTEIN-RELATED"/>
    <property type="match status" value="1"/>
</dbReference>
<protein>
    <recommendedName>
        <fullName evidence="4">Transposase, Ptta/En/Spm, plant</fullName>
    </recommendedName>
</protein>
<evidence type="ECO:0008006" key="4">
    <source>
        <dbReference type="Google" id="ProtNLM"/>
    </source>
</evidence>
<evidence type="ECO:0000313" key="3">
    <source>
        <dbReference type="Proteomes" id="UP001187192"/>
    </source>
</evidence>
<sequence length="355" mass="39890">MPPKKRTPTPAPTPSGMPSKFPTNPTNYPPISGTSTLTPSTPRTIPSTSTSIFPPATVTPSESFSPTGQQDPTSSGELHPYGKNASRLASEIGIIVRDHAPLKVKGWSKVDDVDKEIIYTRIKGKFNLNLSDPDLMKIIDSHCSNRYKNYRSSMHGYYKDMVKNGEDPRAHPPSNMRSTEDWEWLCDNIFSNPQWLNRSNASVRNRGKLPHVHRGGSKSFIAHRTQENSLLELRQQREDNNEVVDEAAICAQVLGCERNGYIPGLGPIPRKGHTQTSSQVEAQIQQRVGDMADQMRMDFQRERNEMVTTLRRQLRDELLEEVRREMIVLMNGPDEHPSTPYQQQPPPPPPPAPAV</sequence>
<name>A0AA87YWD2_FICCA</name>
<dbReference type="AlphaFoldDB" id="A0AA87YWD2"/>
<dbReference type="PANTHER" id="PTHR33499:SF11">
    <property type="entry name" value="NO APICAL MERISTEM-ASSOCIATED C-TERMINAL DOMAIN-CONTAINING PROTEIN"/>
    <property type="match status" value="1"/>
</dbReference>
<feature type="compositionally biased region" description="Pro residues" evidence="1">
    <location>
        <begin position="343"/>
        <end position="355"/>
    </location>
</feature>
<feature type="compositionally biased region" description="Low complexity" evidence="1">
    <location>
        <begin position="29"/>
        <end position="55"/>
    </location>
</feature>
<keyword evidence="3" id="KW-1185">Reference proteome</keyword>
<feature type="compositionally biased region" description="Polar residues" evidence="1">
    <location>
        <begin position="58"/>
        <end position="76"/>
    </location>
</feature>